<dbReference type="Gene3D" id="1.10.443.10">
    <property type="entry name" value="Intergrase catalytic core"/>
    <property type="match status" value="1"/>
</dbReference>
<dbReference type="PANTHER" id="PTHR30349">
    <property type="entry name" value="PHAGE INTEGRASE-RELATED"/>
    <property type="match status" value="1"/>
</dbReference>
<evidence type="ECO:0000256" key="2">
    <source>
        <dbReference type="ARBA" id="ARBA00022908"/>
    </source>
</evidence>
<dbReference type="PROSITE" id="PS51898">
    <property type="entry name" value="TYR_RECOMBINASE"/>
    <property type="match status" value="1"/>
</dbReference>
<dbReference type="CDD" id="cd01189">
    <property type="entry name" value="INT_ICEBs1_C_like"/>
    <property type="match status" value="1"/>
</dbReference>
<comment type="caution">
    <text evidence="6">The sequence shown here is derived from an EMBL/GenBank/DDBJ whole genome shotgun (WGS) entry which is preliminary data.</text>
</comment>
<dbReference type="PANTHER" id="PTHR30349:SF64">
    <property type="entry name" value="PROPHAGE INTEGRASE INTD-RELATED"/>
    <property type="match status" value="1"/>
</dbReference>
<dbReference type="InterPro" id="IPR011010">
    <property type="entry name" value="DNA_brk_join_enz"/>
</dbReference>
<dbReference type="Gene3D" id="1.10.150.130">
    <property type="match status" value="1"/>
</dbReference>
<keyword evidence="3" id="KW-0238">DNA-binding</keyword>
<dbReference type="InterPro" id="IPR013762">
    <property type="entry name" value="Integrase-like_cat_sf"/>
</dbReference>
<gene>
    <name evidence="6" type="ORF">ACFO3F_09065</name>
</gene>
<reference evidence="7" key="1">
    <citation type="journal article" date="2019" name="Int. J. Syst. Evol. Microbiol.">
        <title>The Global Catalogue of Microorganisms (GCM) 10K type strain sequencing project: providing services to taxonomists for standard genome sequencing and annotation.</title>
        <authorList>
            <consortium name="The Broad Institute Genomics Platform"/>
            <consortium name="The Broad Institute Genome Sequencing Center for Infectious Disease"/>
            <person name="Wu L."/>
            <person name="Ma J."/>
        </authorList>
    </citation>
    <scope>NUCLEOTIDE SEQUENCE [LARGE SCALE GENOMIC DNA]</scope>
    <source>
        <strain evidence="7">JCM 3369</strain>
    </source>
</reference>
<accession>A0ABV9DB48</accession>
<dbReference type="Proteomes" id="UP001595955">
    <property type="component" value="Unassembled WGS sequence"/>
</dbReference>
<evidence type="ECO:0000259" key="5">
    <source>
        <dbReference type="PROSITE" id="PS51898"/>
    </source>
</evidence>
<dbReference type="InterPro" id="IPR010998">
    <property type="entry name" value="Integrase_recombinase_N"/>
</dbReference>
<organism evidence="6 7">
    <name type="scientific">Georgenia faecalis</name>
    <dbReference type="NCBI Taxonomy" id="2483799"/>
    <lineage>
        <taxon>Bacteria</taxon>
        <taxon>Bacillati</taxon>
        <taxon>Actinomycetota</taxon>
        <taxon>Actinomycetes</taxon>
        <taxon>Micrococcales</taxon>
        <taxon>Bogoriellaceae</taxon>
        <taxon>Georgenia</taxon>
    </lineage>
</organism>
<dbReference type="Pfam" id="PF00589">
    <property type="entry name" value="Phage_integrase"/>
    <property type="match status" value="1"/>
</dbReference>
<evidence type="ECO:0000256" key="4">
    <source>
        <dbReference type="ARBA" id="ARBA00023172"/>
    </source>
</evidence>
<sequence>MPDAFPRQYVNGPTTFARKVDAQDWLAAQRTLIVQGLLRPATVASRVTLAEYAERWLVSRRNSKGEPLRPTTAHVYRHYLDRRILPALGPRPMPQITREVVERWFAGLLPDRPTLRERTYALLKTMFNSAVDDGLVPTNPCRIRGGSGSRAVVQPVVLNPAEVRALAEEMPDHLRLSIYLGAWCQLRSGELLELRRGDIDDRSVRISRGVTWVNSQPIVGPPKTDAGVRAVAIPPHIRPAIDEHLATYANSGSHGLLFPARPGIDRQIYSPTFADTFKRAALRAGLPGSLRSHHLRHTGLTILAQAGATLAELQARAGHATPGTAMRYQHAVAARDEQMADALSALAEA</sequence>
<dbReference type="SUPFAM" id="SSF56349">
    <property type="entry name" value="DNA breaking-rejoining enzymes"/>
    <property type="match status" value="1"/>
</dbReference>
<dbReference type="InterPro" id="IPR004107">
    <property type="entry name" value="Integrase_SAM-like_N"/>
</dbReference>
<evidence type="ECO:0000313" key="7">
    <source>
        <dbReference type="Proteomes" id="UP001595955"/>
    </source>
</evidence>
<dbReference type="RefSeq" id="WP_164471378.1">
    <property type="nucleotide sequence ID" value="NZ_CP033325.1"/>
</dbReference>
<dbReference type="InterPro" id="IPR050090">
    <property type="entry name" value="Tyrosine_recombinase_XerCD"/>
</dbReference>
<keyword evidence="2" id="KW-0229">DNA integration</keyword>
<keyword evidence="4" id="KW-0233">DNA recombination</keyword>
<evidence type="ECO:0000313" key="6">
    <source>
        <dbReference type="EMBL" id="MFC4555398.1"/>
    </source>
</evidence>
<dbReference type="InterPro" id="IPR002104">
    <property type="entry name" value="Integrase_catalytic"/>
</dbReference>
<protein>
    <submittedName>
        <fullName evidence="6">Tyrosine-type recombinase/integrase</fullName>
    </submittedName>
</protein>
<dbReference type="Pfam" id="PF14659">
    <property type="entry name" value="Phage_int_SAM_3"/>
    <property type="match status" value="1"/>
</dbReference>
<feature type="domain" description="Tyr recombinase" evidence="5">
    <location>
        <begin position="153"/>
        <end position="341"/>
    </location>
</feature>
<evidence type="ECO:0000256" key="3">
    <source>
        <dbReference type="ARBA" id="ARBA00023125"/>
    </source>
</evidence>
<name>A0ABV9DB48_9MICO</name>
<proteinExistence type="inferred from homology"/>
<keyword evidence="7" id="KW-1185">Reference proteome</keyword>
<evidence type="ECO:0000256" key="1">
    <source>
        <dbReference type="ARBA" id="ARBA00008857"/>
    </source>
</evidence>
<comment type="similarity">
    <text evidence="1">Belongs to the 'phage' integrase family.</text>
</comment>
<dbReference type="EMBL" id="JBHSGF010000005">
    <property type="protein sequence ID" value="MFC4555398.1"/>
    <property type="molecule type" value="Genomic_DNA"/>
</dbReference>